<evidence type="ECO:0000259" key="1">
    <source>
        <dbReference type="Pfam" id="PF17919"/>
    </source>
</evidence>
<protein>
    <recommendedName>
        <fullName evidence="1">Reverse transcriptase/retrotransposon-derived protein RNase H-like domain-containing protein</fullName>
    </recommendedName>
</protein>
<evidence type="ECO:0000313" key="3">
    <source>
        <dbReference type="Proteomes" id="UP000765509"/>
    </source>
</evidence>
<evidence type="ECO:0000313" key="2">
    <source>
        <dbReference type="EMBL" id="MBW0561202.1"/>
    </source>
</evidence>
<dbReference type="SUPFAM" id="SSF56672">
    <property type="entry name" value="DNA/RNA polymerases"/>
    <property type="match status" value="1"/>
</dbReference>
<dbReference type="AlphaFoldDB" id="A0A9Q3PHZ9"/>
<dbReference type="InterPro" id="IPR043502">
    <property type="entry name" value="DNA/RNA_pol_sf"/>
</dbReference>
<dbReference type="InterPro" id="IPR041577">
    <property type="entry name" value="RT_RNaseH_2"/>
</dbReference>
<dbReference type="PANTHER" id="PTHR34072">
    <property type="entry name" value="ENZYMATIC POLYPROTEIN-RELATED"/>
    <property type="match status" value="1"/>
</dbReference>
<gene>
    <name evidence="2" type="ORF">O181_100917</name>
</gene>
<proteinExistence type="predicted"/>
<accession>A0A9Q3PHZ9</accession>
<sequence length="119" mass="13593">MPDSEPINSYLRNPSAYFMFLVTKSYSEKISSLTSFLKKDSHFPLNKEALREFNYLSNPCLPTIIKTDASHYTLCAVLSQVSDSQNNPIAFDSCKPPPEELNYEILKKELLGIVWALKR</sequence>
<name>A0A9Q3PHZ9_9BASI</name>
<dbReference type="EMBL" id="AVOT02070679">
    <property type="protein sequence ID" value="MBW0561202.1"/>
    <property type="molecule type" value="Genomic_DNA"/>
</dbReference>
<dbReference type="Proteomes" id="UP000765509">
    <property type="component" value="Unassembled WGS sequence"/>
</dbReference>
<reference evidence="2" key="1">
    <citation type="submission" date="2021-03" db="EMBL/GenBank/DDBJ databases">
        <title>Draft genome sequence of rust myrtle Austropuccinia psidii MF-1, a brazilian biotype.</title>
        <authorList>
            <person name="Quecine M.C."/>
            <person name="Pachon D.M.R."/>
            <person name="Bonatelli M.L."/>
            <person name="Correr F.H."/>
            <person name="Franceschini L.M."/>
            <person name="Leite T.F."/>
            <person name="Margarido G.R.A."/>
            <person name="Almeida C.A."/>
            <person name="Ferrarezi J.A."/>
            <person name="Labate C.A."/>
        </authorList>
    </citation>
    <scope>NUCLEOTIDE SEQUENCE</scope>
    <source>
        <strain evidence="2">MF-1</strain>
    </source>
</reference>
<organism evidence="2 3">
    <name type="scientific">Austropuccinia psidii MF-1</name>
    <dbReference type="NCBI Taxonomy" id="1389203"/>
    <lineage>
        <taxon>Eukaryota</taxon>
        <taxon>Fungi</taxon>
        <taxon>Dikarya</taxon>
        <taxon>Basidiomycota</taxon>
        <taxon>Pucciniomycotina</taxon>
        <taxon>Pucciniomycetes</taxon>
        <taxon>Pucciniales</taxon>
        <taxon>Sphaerophragmiaceae</taxon>
        <taxon>Austropuccinia</taxon>
    </lineage>
</organism>
<feature type="domain" description="Reverse transcriptase/retrotransposon-derived protein RNase H-like" evidence="1">
    <location>
        <begin position="56"/>
        <end position="118"/>
    </location>
</feature>
<dbReference type="Pfam" id="PF17919">
    <property type="entry name" value="RT_RNaseH_2"/>
    <property type="match status" value="1"/>
</dbReference>
<comment type="caution">
    <text evidence="2">The sequence shown here is derived from an EMBL/GenBank/DDBJ whole genome shotgun (WGS) entry which is preliminary data.</text>
</comment>
<dbReference type="OrthoDB" id="3095879at2759"/>
<keyword evidence="3" id="KW-1185">Reference proteome</keyword>